<dbReference type="AlphaFoldDB" id="A0A8D0GX62"/>
<feature type="compositionally biased region" description="Basic and acidic residues" evidence="1">
    <location>
        <begin position="31"/>
        <end position="80"/>
    </location>
</feature>
<feature type="region of interest" description="Disordered" evidence="1">
    <location>
        <begin position="23"/>
        <end position="83"/>
    </location>
</feature>
<keyword evidence="3" id="KW-1185">Reference proteome</keyword>
<dbReference type="Ensembl" id="ENSSPUT00000014330.1">
    <property type="protein sequence ID" value="ENSSPUP00000013440.1"/>
    <property type="gene ID" value="ENSSPUG00000010335.1"/>
</dbReference>
<protein>
    <submittedName>
        <fullName evidence="2">Uncharacterized protein</fullName>
    </submittedName>
</protein>
<organism evidence="2 3">
    <name type="scientific">Sphenodon punctatus</name>
    <name type="common">Tuatara</name>
    <name type="synonym">Hatteria punctata</name>
    <dbReference type="NCBI Taxonomy" id="8508"/>
    <lineage>
        <taxon>Eukaryota</taxon>
        <taxon>Metazoa</taxon>
        <taxon>Chordata</taxon>
        <taxon>Craniata</taxon>
        <taxon>Vertebrata</taxon>
        <taxon>Euteleostomi</taxon>
        <taxon>Lepidosauria</taxon>
        <taxon>Sphenodontia</taxon>
        <taxon>Sphenodontidae</taxon>
        <taxon>Sphenodon</taxon>
    </lineage>
</organism>
<dbReference type="PANTHER" id="PTHR48421:SF1">
    <property type="entry name" value="MYCBP-ASSOCIATED PROTEIN"/>
    <property type="match status" value="1"/>
</dbReference>
<dbReference type="Proteomes" id="UP000694392">
    <property type="component" value="Unplaced"/>
</dbReference>
<dbReference type="GeneTree" id="ENSGT00640000091565"/>
<reference evidence="2" key="1">
    <citation type="submission" date="2025-08" db="UniProtKB">
        <authorList>
            <consortium name="Ensembl"/>
        </authorList>
    </citation>
    <scope>IDENTIFICATION</scope>
</reference>
<reference evidence="2" key="2">
    <citation type="submission" date="2025-09" db="UniProtKB">
        <authorList>
            <consortium name="Ensembl"/>
        </authorList>
    </citation>
    <scope>IDENTIFICATION</scope>
</reference>
<accession>A0A8D0GX62</accession>
<evidence type="ECO:0000313" key="3">
    <source>
        <dbReference type="Proteomes" id="UP000694392"/>
    </source>
</evidence>
<evidence type="ECO:0000313" key="2">
    <source>
        <dbReference type="Ensembl" id="ENSSPUP00000013440.1"/>
    </source>
</evidence>
<proteinExistence type="predicted"/>
<sequence length="153" mass="17366">MLRSLLGMPEKETLVEVIPEEPVEVKPAVKGGKEERKAFQKEEKKTAGAKEKEEKKGAGKTLVKEERPNSRKAKGKETKKAKSFIQETKDMVIQLESAEAMHPDPRHEQVDPIVQGKYHEKLYVEVYGLLNAMVSNMAFLFEELKEDALEEEA</sequence>
<evidence type="ECO:0000256" key="1">
    <source>
        <dbReference type="SAM" id="MobiDB-lite"/>
    </source>
</evidence>
<dbReference type="InterPro" id="IPR032707">
    <property type="entry name" value="MYCBPAP"/>
</dbReference>
<name>A0A8D0GX62_SPHPU</name>
<dbReference type="PANTHER" id="PTHR48421">
    <property type="entry name" value="MYCBP-ASSOCIATED PROTEIN"/>
    <property type="match status" value="1"/>
</dbReference>